<keyword evidence="5 6" id="KW-0472">Membrane</keyword>
<evidence type="ECO:0000256" key="5">
    <source>
        <dbReference type="ARBA" id="ARBA00023136"/>
    </source>
</evidence>
<feature type="transmembrane region" description="Helical" evidence="6">
    <location>
        <begin position="419"/>
        <end position="441"/>
    </location>
</feature>
<dbReference type="PANTHER" id="PTHR30250:SF28">
    <property type="entry name" value="POLYSACCHARIDE BIOSYNTHESIS PROTEIN"/>
    <property type="match status" value="1"/>
</dbReference>
<feature type="transmembrane region" description="Helical" evidence="6">
    <location>
        <begin position="326"/>
        <end position="352"/>
    </location>
</feature>
<name>A0ABS3ATU8_9BACT</name>
<dbReference type="Proteomes" id="UP000717534">
    <property type="component" value="Unassembled WGS sequence"/>
</dbReference>
<evidence type="ECO:0000313" key="7">
    <source>
        <dbReference type="EMBL" id="MBN4068518.1"/>
    </source>
</evidence>
<feature type="transmembrane region" description="Helical" evidence="6">
    <location>
        <begin position="364"/>
        <end position="385"/>
    </location>
</feature>
<reference evidence="7 8" key="1">
    <citation type="submission" date="2021-02" db="EMBL/GenBank/DDBJ databases">
        <title>Activity-based single-cell genomes from oceanic crustal fluid captures similar information to metagenomic and metatranscriptomic surveys with orders of magnitude less sampling.</title>
        <authorList>
            <person name="D'Angelo T.S."/>
            <person name="Orcutt B.N."/>
        </authorList>
    </citation>
    <scope>NUCLEOTIDE SEQUENCE [LARGE SCALE GENOMIC DNA]</scope>
    <source>
        <strain evidence="7">AH-315-G02</strain>
    </source>
</reference>
<accession>A0ABS3ATU8</accession>
<evidence type="ECO:0000256" key="1">
    <source>
        <dbReference type="ARBA" id="ARBA00004651"/>
    </source>
</evidence>
<feature type="transmembrane region" description="Helical" evidence="6">
    <location>
        <begin position="188"/>
        <end position="216"/>
    </location>
</feature>
<keyword evidence="3 6" id="KW-0812">Transmembrane</keyword>
<dbReference type="Pfam" id="PF13440">
    <property type="entry name" value="Polysacc_synt_3"/>
    <property type="match status" value="1"/>
</dbReference>
<evidence type="ECO:0000256" key="2">
    <source>
        <dbReference type="ARBA" id="ARBA00022475"/>
    </source>
</evidence>
<proteinExistence type="predicted"/>
<evidence type="ECO:0000256" key="3">
    <source>
        <dbReference type="ARBA" id="ARBA00022692"/>
    </source>
</evidence>
<feature type="transmembrane region" description="Helical" evidence="6">
    <location>
        <begin position="146"/>
        <end position="167"/>
    </location>
</feature>
<keyword evidence="8" id="KW-1185">Reference proteome</keyword>
<organism evidence="7 8">
    <name type="scientific">Desulfotalea psychrophila</name>
    <dbReference type="NCBI Taxonomy" id="84980"/>
    <lineage>
        <taxon>Bacteria</taxon>
        <taxon>Pseudomonadati</taxon>
        <taxon>Thermodesulfobacteriota</taxon>
        <taxon>Desulfobulbia</taxon>
        <taxon>Desulfobulbales</taxon>
        <taxon>Desulfocapsaceae</taxon>
        <taxon>Desulfotalea</taxon>
    </lineage>
</organism>
<keyword evidence="2" id="KW-1003">Cell membrane</keyword>
<evidence type="ECO:0000313" key="8">
    <source>
        <dbReference type="Proteomes" id="UP000717534"/>
    </source>
</evidence>
<feature type="transmembrane region" description="Helical" evidence="6">
    <location>
        <begin position="74"/>
        <end position="98"/>
    </location>
</feature>
<protein>
    <submittedName>
        <fullName evidence="7">Oligosaccharide flippase family protein</fullName>
    </submittedName>
</protein>
<gene>
    <name evidence="7" type="ORF">JYU06_03235</name>
</gene>
<comment type="subcellular location">
    <subcellularLocation>
        <location evidence="1">Cell membrane</location>
        <topology evidence="1">Multi-pass membrane protein</topology>
    </subcellularLocation>
</comment>
<feature type="transmembrane region" description="Helical" evidence="6">
    <location>
        <begin position="41"/>
        <end position="62"/>
    </location>
</feature>
<dbReference type="PANTHER" id="PTHR30250">
    <property type="entry name" value="PST FAMILY PREDICTED COLANIC ACID TRANSPORTER"/>
    <property type="match status" value="1"/>
</dbReference>
<evidence type="ECO:0000256" key="6">
    <source>
        <dbReference type="SAM" id="Phobius"/>
    </source>
</evidence>
<keyword evidence="4 6" id="KW-1133">Transmembrane helix</keyword>
<feature type="transmembrane region" description="Helical" evidence="6">
    <location>
        <begin position="392"/>
        <end position="413"/>
    </location>
</feature>
<feature type="transmembrane region" description="Helical" evidence="6">
    <location>
        <begin position="110"/>
        <end position="134"/>
    </location>
</feature>
<dbReference type="EMBL" id="JAFITO010000020">
    <property type="protein sequence ID" value="MBN4068518.1"/>
    <property type="molecule type" value="Genomic_DNA"/>
</dbReference>
<evidence type="ECO:0000256" key="4">
    <source>
        <dbReference type="ARBA" id="ARBA00022989"/>
    </source>
</evidence>
<comment type="caution">
    <text evidence="7">The sequence shown here is derived from an EMBL/GenBank/DDBJ whole genome shotgun (WGS) entry which is preliminary data.</text>
</comment>
<dbReference type="InterPro" id="IPR050833">
    <property type="entry name" value="Poly_Biosynth_Transport"/>
</dbReference>
<feature type="transmembrane region" description="Helical" evidence="6">
    <location>
        <begin position="264"/>
        <end position="284"/>
    </location>
</feature>
<sequence length="453" mass="51141">MYSLQEGRISSRDKNYVLSNKKVITIKSLTILKNARLTKQALTLVSGTAIAQIIGIIAAPLISRLYTPSEFGTLGSLIAIVSVIAMLGSLMYEMSIVIEKEEYYANAIQMLCIILLILITSLSAIAFWVIPYLFPALIENSQVQQILPLGIVIIFTSGLYNIVNFRLNREGEYSLLAKGSVIQRTGTTLVQIIMGICGASVLGLILGNILGSAIAITTILALGWKKCKFTITSKKDLLYIAKKHYRFPLYTAPQKLCNAVSQYLPIYMLGYYYGIEIVGFYWFAMRIIQLPVNLFGQAVRQVFYRESASQKNNLTVTIKLYTKSTLLLTSIIVIPVIVIFFYGSTLFSFVFGKEWALAGEYAEWMFLGVALTMINPPATSILYIFEKQHFLLIYDIILLLVRFMALFFCGTYTSSINTIILYTFVGFAFNFFIIMYVFFFLHTRQNHNQTKQI</sequence>